<evidence type="ECO:0000256" key="4">
    <source>
        <dbReference type="PROSITE-ProRule" id="PRU00335"/>
    </source>
</evidence>
<keyword evidence="8" id="KW-1185">Reference proteome</keyword>
<feature type="region of interest" description="Disordered" evidence="5">
    <location>
        <begin position="1"/>
        <end position="25"/>
    </location>
</feature>
<dbReference type="PANTHER" id="PTHR30055">
    <property type="entry name" value="HTH-TYPE TRANSCRIPTIONAL REGULATOR RUTR"/>
    <property type="match status" value="1"/>
</dbReference>
<comment type="caution">
    <text evidence="7">The sequence shown here is derived from an EMBL/GenBank/DDBJ whole genome shotgun (WGS) entry which is preliminary data.</text>
</comment>
<evidence type="ECO:0000256" key="2">
    <source>
        <dbReference type="ARBA" id="ARBA00023125"/>
    </source>
</evidence>
<protein>
    <submittedName>
        <fullName evidence="7">Helix-turn-helix domain-containing protein</fullName>
    </submittedName>
</protein>
<dbReference type="PANTHER" id="PTHR30055:SF234">
    <property type="entry name" value="HTH-TYPE TRANSCRIPTIONAL REGULATOR BETI"/>
    <property type="match status" value="1"/>
</dbReference>
<dbReference type="Pfam" id="PF00440">
    <property type="entry name" value="TetR_N"/>
    <property type="match status" value="1"/>
</dbReference>
<evidence type="ECO:0000259" key="6">
    <source>
        <dbReference type="PROSITE" id="PS50977"/>
    </source>
</evidence>
<keyword evidence="1" id="KW-0805">Transcription regulation</keyword>
<dbReference type="InterPro" id="IPR001647">
    <property type="entry name" value="HTH_TetR"/>
</dbReference>
<evidence type="ECO:0000256" key="5">
    <source>
        <dbReference type="SAM" id="MobiDB-lite"/>
    </source>
</evidence>
<dbReference type="SUPFAM" id="SSF46689">
    <property type="entry name" value="Homeodomain-like"/>
    <property type="match status" value="1"/>
</dbReference>
<feature type="domain" description="HTH tetR-type" evidence="6">
    <location>
        <begin position="27"/>
        <end position="87"/>
    </location>
</feature>
<dbReference type="PRINTS" id="PR00455">
    <property type="entry name" value="HTHTETR"/>
</dbReference>
<dbReference type="EMBL" id="JAVREN010000039">
    <property type="protein sequence ID" value="MDT0309520.1"/>
    <property type="molecule type" value="Genomic_DNA"/>
</dbReference>
<feature type="DNA-binding region" description="H-T-H motif" evidence="4">
    <location>
        <begin position="50"/>
        <end position="69"/>
    </location>
</feature>
<keyword evidence="3" id="KW-0804">Transcription</keyword>
<reference evidence="8" key="1">
    <citation type="submission" date="2023-07" db="EMBL/GenBank/DDBJ databases">
        <title>30 novel species of actinomycetes from the DSMZ collection.</title>
        <authorList>
            <person name="Nouioui I."/>
        </authorList>
    </citation>
    <scope>NUCLEOTIDE SEQUENCE [LARGE SCALE GENOMIC DNA]</scope>
    <source>
        <strain evidence="8">DSM 44917</strain>
    </source>
</reference>
<proteinExistence type="predicted"/>
<evidence type="ECO:0000313" key="7">
    <source>
        <dbReference type="EMBL" id="MDT0309520.1"/>
    </source>
</evidence>
<dbReference type="Gene3D" id="1.10.357.10">
    <property type="entry name" value="Tetracycline Repressor, domain 2"/>
    <property type="match status" value="1"/>
</dbReference>
<sequence>MSPPPEPSAPSETPAPPEARDVPGRPRQTRELILDAAVACLMENGYAGASTLAIQARAGVSRGGLLHHFRSREELLVAAALHVADTESPRNQERVVRELAAVPEGRARSDRFVELLWESHHRRFFWAAMELWNAARTDPSLREALRPAERAVTASVLACVERTWGPAALGRPGARELRDVLMTSMRGAALTYAFRDHPPATDPRLPAWKDLADRMLHGD</sequence>
<gene>
    <name evidence="7" type="ORF">RM780_21540</name>
</gene>
<accession>A0ABU2LD76</accession>
<dbReference type="RefSeq" id="WP_311632481.1">
    <property type="nucleotide sequence ID" value="NZ_JAVREN010000039.1"/>
</dbReference>
<evidence type="ECO:0000256" key="3">
    <source>
        <dbReference type="ARBA" id="ARBA00023163"/>
    </source>
</evidence>
<organism evidence="7 8">
    <name type="scientific">Streptomyces boetiae</name>
    <dbReference type="NCBI Taxonomy" id="3075541"/>
    <lineage>
        <taxon>Bacteria</taxon>
        <taxon>Bacillati</taxon>
        <taxon>Actinomycetota</taxon>
        <taxon>Actinomycetes</taxon>
        <taxon>Kitasatosporales</taxon>
        <taxon>Streptomycetaceae</taxon>
        <taxon>Streptomyces</taxon>
    </lineage>
</organism>
<feature type="compositionally biased region" description="Pro residues" evidence="5">
    <location>
        <begin position="1"/>
        <end position="17"/>
    </location>
</feature>
<dbReference type="InterPro" id="IPR009057">
    <property type="entry name" value="Homeodomain-like_sf"/>
</dbReference>
<dbReference type="InterPro" id="IPR050109">
    <property type="entry name" value="HTH-type_TetR-like_transc_reg"/>
</dbReference>
<keyword evidence="2 4" id="KW-0238">DNA-binding</keyword>
<dbReference type="Proteomes" id="UP001183388">
    <property type="component" value="Unassembled WGS sequence"/>
</dbReference>
<evidence type="ECO:0000313" key="8">
    <source>
        <dbReference type="Proteomes" id="UP001183388"/>
    </source>
</evidence>
<evidence type="ECO:0000256" key="1">
    <source>
        <dbReference type="ARBA" id="ARBA00023015"/>
    </source>
</evidence>
<dbReference type="PROSITE" id="PS50977">
    <property type="entry name" value="HTH_TETR_2"/>
    <property type="match status" value="1"/>
</dbReference>
<name>A0ABU2LD76_9ACTN</name>